<evidence type="ECO:0000313" key="3">
    <source>
        <dbReference type="Proteomes" id="UP001210770"/>
    </source>
</evidence>
<dbReference type="Proteomes" id="UP001210770">
    <property type="component" value="Chromosome"/>
</dbReference>
<evidence type="ECO:0000313" key="2">
    <source>
        <dbReference type="EMBL" id="WCE69331.1"/>
    </source>
</evidence>
<name>A0AAX3LKS5_9RHOB</name>
<dbReference type="EMBL" id="CP116423">
    <property type="protein sequence ID" value="WCE69331.1"/>
    <property type="molecule type" value="Genomic_DNA"/>
</dbReference>
<proteinExistence type="predicted"/>
<keyword evidence="1" id="KW-0812">Transmembrane</keyword>
<evidence type="ECO:0008006" key="4">
    <source>
        <dbReference type="Google" id="ProtNLM"/>
    </source>
</evidence>
<keyword evidence="1" id="KW-1133">Transmembrane helix</keyword>
<sequence>MGGFGWLILSALTAIPMVKLLPFFGINKYWAVACLIPLGTIALLWWMGMKLQELEKR</sequence>
<dbReference type="AlphaFoldDB" id="A0AAX3LKS5"/>
<protein>
    <recommendedName>
        <fullName evidence="4">NADH dehydrogenase</fullName>
    </recommendedName>
</protein>
<gene>
    <name evidence="2" type="ORF">PL336_11030</name>
</gene>
<evidence type="ECO:0000256" key="1">
    <source>
        <dbReference type="SAM" id="Phobius"/>
    </source>
</evidence>
<dbReference type="RefSeq" id="WP_271687645.1">
    <property type="nucleotide sequence ID" value="NZ_CP116423.1"/>
</dbReference>
<reference evidence="2" key="1">
    <citation type="submission" date="2023-01" db="EMBL/GenBank/DDBJ databases">
        <title>Comparative genomic analysis of cold water coral derived Sulfitobacter faviae: insights into their metabolism and habitat adaptation.</title>
        <authorList>
            <person name="Guo Y."/>
            <person name="Lin S."/>
            <person name="Huang Z."/>
            <person name="Tang K."/>
            <person name="Wang X."/>
        </authorList>
    </citation>
    <scope>NUCLEOTIDE SEQUENCE</scope>
    <source>
        <strain evidence="2">SCSIO W_1865</strain>
    </source>
</reference>
<keyword evidence="1" id="KW-0472">Membrane</keyword>
<accession>A0AAX3LKS5</accession>
<feature type="transmembrane region" description="Helical" evidence="1">
    <location>
        <begin position="30"/>
        <end position="48"/>
    </location>
</feature>
<organism evidence="2 3">
    <name type="scientific">Sulfitobacter faviae</name>
    <dbReference type="NCBI Taxonomy" id="1775881"/>
    <lineage>
        <taxon>Bacteria</taxon>
        <taxon>Pseudomonadati</taxon>
        <taxon>Pseudomonadota</taxon>
        <taxon>Alphaproteobacteria</taxon>
        <taxon>Rhodobacterales</taxon>
        <taxon>Roseobacteraceae</taxon>
        <taxon>Sulfitobacter</taxon>
    </lineage>
</organism>